<keyword evidence="2" id="KW-1185">Reference proteome</keyword>
<dbReference type="EMBL" id="BAABHA010000002">
    <property type="protein sequence ID" value="GAA4379345.1"/>
    <property type="molecule type" value="Genomic_DNA"/>
</dbReference>
<dbReference type="Proteomes" id="UP001500454">
    <property type="component" value="Unassembled WGS sequence"/>
</dbReference>
<proteinExistence type="predicted"/>
<dbReference type="Gene3D" id="2.60.40.1120">
    <property type="entry name" value="Carboxypeptidase-like, regulatory domain"/>
    <property type="match status" value="1"/>
</dbReference>
<reference evidence="2" key="1">
    <citation type="journal article" date="2019" name="Int. J. Syst. Evol. Microbiol.">
        <title>The Global Catalogue of Microorganisms (GCM) 10K type strain sequencing project: providing services to taxonomists for standard genome sequencing and annotation.</title>
        <authorList>
            <consortium name="The Broad Institute Genomics Platform"/>
            <consortium name="The Broad Institute Genome Sequencing Center for Infectious Disease"/>
            <person name="Wu L."/>
            <person name="Ma J."/>
        </authorList>
    </citation>
    <scope>NUCLEOTIDE SEQUENCE [LARGE SCALE GENOMIC DNA]</scope>
    <source>
        <strain evidence="2">JCM 17924</strain>
    </source>
</reference>
<dbReference type="InterPro" id="IPR008969">
    <property type="entry name" value="CarboxyPept-like_regulatory"/>
</dbReference>
<protein>
    <recommendedName>
        <fullName evidence="3">Carboxypeptidase-like regulatory domain-containing protein</fullName>
    </recommendedName>
</protein>
<organism evidence="1 2">
    <name type="scientific">Hymenobacter koreensis</name>
    <dbReference type="NCBI Taxonomy" id="1084523"/>
    <lineage>
        <taxon>Bacteria</taxon>
        <taxon>Pseudomonadati</taxon>
        <taxon>Bacteroidota</taxon>
        <taxon>Cytophagia</taxon>
        <taxon>Cytophagales</taxon>
        <taxon>Hymenobacteraceae</taxon>
        <taxon>Hymenobacter</taxon>
    </lineage>
</organism>
<evidence type="ECO:0000313" key="1">
    <source>
        <dbReference type="EMBL" id="GAA4379345.1"/>
    </source>
</evidence>
<dbReference type="RefSeq" id="WP_345223058.1">
    <property type="nucleotide sequence ID" value="NZ_BAABHA010000002.1"/>
</dbReference>
<evidence type="ECO:0000313" key="2">
    <source>
        <dbReference type="Proteomes" id="UP001500454"/>
    </source>
</evidence>
<gene>
    <name evidence="1" type="ORF">GCM10023186_16790</name>
</gene>
<comment type="caution">
    <text evidence="1">The sequence shown here is derived from an EMBL/GenBank/DDBJ whole genome shotgun (WGS) entry which is preliminary data.</text>
</comment>
<name>A0ABP8IXV5_9BACT</name>
<sequence>MLRATVALTVPQPCHENWDHMTPATGGRHCASCQKVVIDFTLKTDAEILAFLKQRPSSNCGRFGADQLQRPLLPATSPTTPWRTWLAAVATLWSLRELSANESAAQVAPVEQSRAQARPADVDIPTQGNPAGLIIRGIVLDSATREVIPGATVLIEHTTVGVSSSADGSFALEVPTDVLKGGKSPAIIISSVGYLSSRLDAASLQGQPILMQADVKGFGEVVMVGGFHYSWYSPRGMWWKVRGLFTR</sequence>
<accession>A0ABP8IXV5</accession>
<evidence type="ECO:0008006" key="3">
    <source>
        <dbReference type="Google" id="ProtNLM"/>
    </source>
</evidence>
<dbReference type="SUPFAM" id="SSF49464">
    <property type="entry name" value="Carboxypeptidase regulatory domain-like"/>
    <property type="match status" value="1"/>
</dbReference>
<dbReference type="Pfam" id="PF13715">
    <property type="entry name" value="CarbopepD_reg_2"/>
    <property type="match status" value="1"/>
</dbReference>